<evidence type="ECO:0000313" key="15">
    <source>
        <dbReference type="EMBL" id="MCL7048407.1"/>
    </source>
</evidence>
<evidence type="ECO:0000256" key="1">
    <source>
        <dbReference type="ARBA" id="ARBA00004162"/>
    </source>
</evidence>
<gene>
    <name evidence="15" type="ORF">MKW94_013128</name>
</gene>
<keyword evidence="8 12" id="KW-1133">Transmembrane helix</keyword>
<dbReference type="InterPro" id="IPR003591">
    <property type="entry name" value="Leu-rich_rpt_typical-subtyp"/>
</dbReference>
<evidence type="ECO:0000256" key="12">
    <source>
        <dbReference type="SAM" id="Phobius"/>
    </source>
</evidence>
<reference evidence="15" key="1">
    <citation type="submission" date="2022-03" db="EMBL/GenBank/DDBJ databases">
        <title>A functionally conserved STORR gene fusion in Papaver species that diverged 16.8 million years ago.</title>
        <authorList>
            <person name="Catania T."/>
        </authorList>
    </citation>
    <scope>NUCLEOTIDE SEQUENCE</scope>
    <source>
        <strain evidence="15">S-191538</strain>
    </source>
</reference>
<evidence type="ECO:0000256" key="5">
    <source>
        <dbReference type="ARBA" id="ARBA00022692"/>
    </source>
</evidence>
<comment type="similarity">
    <text evidence="2">Belongs to the RLP family.</text>
</comment>
<dbReference type="InterPro" id="IPR032675">
    <property type="entry name" value="LRR_dom_sf"/>
</dbReference>
<keyword evidence="11" id="KW-0325">Glycoprotein</keyword>
<keyword evidence="4" id="KW-0433">Leucine-rich repeat</keyword>
<dbReference type="Gene3D" id="3.80.10.10">
    <property type="entry name" value="Ribonuclease Inhibitor"/>
    <property type="match status" value="4"/>
</dbReference>
<dbReference type="PANTHER" id="PTHR27000">
    <property type="entry name" value="LEUCINE-RICH REPEAT RECEPTOR-LIKE PROTEIN KINASE FAMILY PROTEIN-RELATED"/>
    <property type="match status" value="1"/>
</dbReference>
<keyword evidence="5 12" id="KW-0812">Transmembrane</keyword>
<name>A0AA41VVY0_PAPNU</name>
<keyword evidence="16" id="KW-1185">Reference proteome</keyword>
<keyword evidence="10" id="KW-0675">Receptor</keyword>
<keyword evidence="3" id="KW-1003">Cell membrane</keyword>
<dbReference type="Pfam" id="PF08263">
    <property type="entry name" value="LRRNT_2"/>
    <property type="match status" value="1"/>
</dbReference>
<evidence type="ECO:0000313" key="16">
    <source>
        <dbReference type="Proteomes" id="UP001177140"/>
    </source>
</evidence>
<evidence type="ECO:0000256" key="7">
    <source>
        <dbReference type="ARBA" id="ARBA00022737"/>
    </source>
</evidence>
<evidence type="ECO:0000256" key="4">
    <source>
        <dbReference type="ARBA" id="ARBA00022614"/>
    </source>
</evidence>
<evidence type="ECO:0000256" key="10">
    <source>
        <dbReference type="ARBA" id="ARBA00023170"/>
    </source>
</evidence>
<dbReference type="FunFam" id="3.80.10.10:FF:000213">
    <property type="entry name" value="Tyrosine-sulfated glycopeptide receptor 1"/>
    <property type="match status" value="1"/>
</dbReference>
<dbReference type="InterPro" id="IPR001611">
    <property type="entry name" value="Leu-rich_rpt"/>
</dbReference>
<comment type="caution">
    <text evidence="15">The sequence shown here is derived from an EMBL/GenBank/DDBJ whole genome shotgun (WGS) entry which is preliminary data.</text>
</comment>
<organism evidence="15 16">
    <name type="scientific">Papaver nudicaule</name>
    <name type="common">Iceland poppy</name>
    <dbReference type="NCBI Taxonomy" id="74823"/>
    <lineage>
        <taxon>Eukaryota</taxon>
        <taxon>Viridiplantae</taxon>
        <taxon>Streptophyta</taxon>
        <taxon>Embryophyta</taxon>
        <taxon>Tracheophyta</taxon>
        <taxon>Spermatophyta</taxon>
        <taxon>Magnoliopsida</taxon>
        <taxon>Ranunculales</taxon>
        <taxon>Papaveraceae</taxon>
        <taxon>Papaveroideae</taxon>
        <taxon>Papaver</taxon>
    </lineage>
</organism>
<dbReference type="PANTHER" id="PTHR27000:SF711">
    <property type="entry name" value="PROTEIN KINASE DOMAIN-CONTAINING PROTEIN"/>
    <property type="match status" value="1"/>
</dbReference>
<dbReference type="Pfam" id="PF00560">
    <property type="entry name" value="LRR_1"/>
    <property type="match status" value="7"/>
</dbReference>
<dbReference type="SMART" id="SM00369">
    <property type="entry name" value="LRR_TYP"/>
    <property type="match status" value="7"/>
</dbReference>
<evidence type="ECO:0000256" key="3">
    <source>
        <dbReference type="ARBA" id="ARBA00022475"/>
    </source>
</evidence>
<dbReference type="Proteomes" id="UP001177140">
    <property type="component" value="Unassembled WGS sequence"/>
</dbReference>
<dbReference type="InterPro" id="IPR013210">
    <property type="entry name" value="LRR_N_plant-typ"/>
</dbReference>
<dbReference type="PRINTS" id="PR00019">
    <property type="entry name" value="LEURICHRPT"/>
</dbReference>
<accession>A0AA41VVY0</accession>
<evidence type="ECO:0000256" key="8">
    <source>
        <dbReference type="ARBA" id="ARBA00022989"/>
    </source>
</evidence>
<proteinExistence type="inferred from homology"/>
<dbReference type="GO" id="GO:0005886">
    <property type="term" value="C:plasma membrane"/>
    <property type="evidence" value="ECO:0007669"/>
    <property type="project" value="UniProtKB-SubCell"/>
</dbReference>
<sequence>MGVVNYWKLFAFLVICIHVQVLNSQNLSCNSDDLRALNDFTKGLESPVNAWGQNSDCCNWAGVICESSIKLGLNGSSVWDKRVVGLELGNRSLSGNLSDRLAGLNQLRYLNLSHNLFTGTLPVKLFGLQNLEVLDLSDNRFSGSITDINLPSIRYLDVSYNLLEGMLHATICTNSTRIRVLQLSANYFTGTFPAGFGNCTSLQHLSIDSNDLAGILPDDLWLLKQLNTLYMQDNSLSGSLIGVANLSNLVQIDLSQNMFSETLPDAFASLGKLEYLNAHSNFLFGSLPISLLNSPTIQFLNLRNNSFNGSLNLNWANMANLRSLDLELRFLNLARNHLDSQVPDSFKNLHALSFLSLSNTTLHNISATLEAVQHCKNLTTLVLTMNFHGEEIPDKKFQFQSLKALIIPYCRLTGSLPNWLSSSTELQFLDLSWNRLVGTIPDWFSQLTFLFYLDLSNNSLSGEIPKSLTKMPSLISRNISLEKPVDLLPIFKRIKPGKSLQYNLLVSFPPTLDLSYNMLSGQVLPEFGNLKELHVLYLQSNHLEGPIPRELSGMASLEVLDLSHNNLSGIIPASLTTLSFLSRFNVAYNNLFGTVPSGGQFPTFPCSSFEGNLGIQYLGCNHITPNSEPMESGPSGNEEEESNMTIFGPTFGVGVTAGFIVTVLICFMSGMFMPPVKQGRHRTRNRVIHNQ</sequence>
<dbReference type="Pfam" id="PF13855">
    <property type="entry name" value="LRR_8"/>
    <property type="match status" value="2"/>
</dbReference>
<keyword evidence="7" id="KW-0677">Repeat</keyword>
<protein>
    <recommendedName>
        <fullName evidence="14">Leucine-rich repeat-containing N-terminal plant-type domain-containing protein</fullName>
    </recommendedName>
</protein>
<evidence type="ECO:0000256" key="11">
    <source>
        <dbReference type="ARBA" id="ARBA00023180"/>
    </source>
</evidence>
<feature type="domain" description="Leucine-rich repeat-containing N-terminal plant-type" evidence="14">
    <location>
        <begin position="31"/>
        <end position="65"/>
    </location>
</feature>
<feature type="transmembrane region" description="Helical" evidence="12">
    <location>
        <begin position="651"/>
        <end position="676"/>
    </location>
</feature>
<keyword evidence="9 12" id="KW-0472">Membrane</keyword>
<evidence type="ECO:0000256" key="9">
    <source>
        <dbReference type="ARBA" id="ARBA00023136"/>
    </source>
</evidence>
<evidence type="ECO:0000256" key="6">
    <source>
        <dbReference type="ARBA" id="ARBA00022729"/>
    </source>
</evidence>
<dbReference type="SUPFAM" id="SSF52058">
    <property type="entry name" value="L domain-like"/>
    <property type="match status" value="2"/>
</dbReference>
<feature type="signal peptide" evidence="13">
    <location>
        <begin position="1"/>
        <end position="24"/>
    </location>
</feature>
<dbReference type="PROSITE" id="PS51450">
    <property type="entry name" value="LRR"/>
    <property type="match status" value="1"/>
</dbReference>
<feature type="chain" id="PRO_5041469532" description="Leucine-rich repeat-containing N-terminal plant-type domain-containing protein" evidence="13">
    <location>
        <begin position="25"/>
        <end position="691"/>
    </location>
</feature>
<keyword evidence="6 13" id="KW-0732">Signal</keyword>
<evidence type="ECO:0000256" key="2">
    <source>
        <dbReference type="ARBA" id="ARBA00009592"/>
    </source>
</evidence>
<evidence type="ECO:0000256" key="13">
    <source>
        <dbReference type="SAM" id="SignalP"/>
    </source>
</evidence>
<dbReference type="EMBL" id="JAJJMA010304253">
    <property type="protein sequence ID" value="MCL7048407.1"/>
    <property type="molecule type" value="Genomic_DNA"/>
</dbReference>
<dbReference type="FunFam" id="3.80.10.10:FF:000129">
    <property type="entry name" value="Leucine-rich repeat receptor-like kinase"/>
    <property type="match status" value="1"/>
</dbReference>
<evidence type="ECO:0000259" key="14">
    <source>
        <dbReference type="Pfam" id="PF08263"/>
    </source>
</evidence>
<dbReference type="AlphaFoldDB" id="A0AA41VVY0"/>
<comment type="subcellular location">
    <subcellularLocation>
        <location evidence="1">Cell membrane</location>
        <topology evidence="1">Single-pass membrane protein</topology>
    </subcellularLocation>
</comment>